<protein>
    <submittedName>
        <fullName evidence="5">TetR family transcriptional regulator C-terminal domain-containing protein</fullName>
    </submittedName>
</protein>
<feature type="DNA-binding region" description="H-T-H motif" evidence="2">
    <location>
        <begin position="38"/>
        <end position="57"/>
    </location>
</feature>
<evidence type="ECO:0000313" key="6">
    <source>
        <dbReference type="Proteomes" id="UP000609121"/>
    </source>
</evidence>
<dbReference type="PANTHER" id="PTHR30055">
    <property type="entry name" value="HTH-TYPE TRANSCRIPTIONAL REGULATOR RUTR"/>
    <property type="match status" value="1"/>
</dbReference>
<dbReference type="Gene3D" id="1.10.10.60">
    <property type="entry name" value="Homeodomain-like"/>
    <property type="match status" value="1"/>
</dbReference>
<dbReference type="SUPFAM" id="SSF48498">
    <property type="entry name" value="Tetracyclin repressor-like, C-terminal domain"/>
    <property type="match status" value="1"/>
</dbReference>
<organism evidence="5 6">
    <name type="scientific">Mangrovicoccus algicola</name>
    <dbReference type="NCBI Taxonomy" id="2771008"/>
    <lineage>
        <taxon>Bacteria</taxon>
        <taxon>Pseudomonadati</taxon>
        <taxon>Pseudomonadota</taxon>
        <taxon>Alphaproteobacteria</taxon>
        <taxon>Rhodobacterales</taxon>
        <taxon>Paracoccaceae</taxon>
        <taxon>Mangrovicoccus</taxon>
    </lineage>
</organism>
<dbReference type="PROSITE" id="PS50977">
    <property type="entry name" value="HTH_TETR_2"/>
    <property type="match status" value="1"/>
</dbReference>
<dbReference type="PANTHER" id="PTHR30055:SF196">
    <property type="entry name" value="HTH-TYPE TRANSCRIPTIONAL REGULATOR RUTR"/>
    <property type="match status" value="1"/>
</dbReference>
<dbReference type="Gene3D" id="1.10.357.10">
    <property type="entry name" value="Tetracycline Repressor, domain 2"/>
    <property type="match status" value="1"/>
</dbReference>
<dbReference type="InterPro" id="IPR050109">
    <property type="entry name" value="HTH-type_TetR-like_transc_reg"/>
</dbReference>
<gene>
    <name evidence="5" type="ORF">ICN82_17985</name>
</gene>
<dbReference type="Proteomes" id="UP000609121">
    <property type="component" value="Unassembled WGS sequence"/>
</dbReference>
<keyword evidence="1 2" id="KW-0238">DNA-binding</keyword>
<evidence type="ECO:0000256" key="2">
    <source>
        <dbReference type="PROSITE-ProRule" id="PRU00335"/>
    </source>
</evidence>
<name>A0A8J6Z083_9RHOB</name>
<feature type="region of interest" description="Disordered" evidence="3">
    <location>
        <begin position="212"/>
        <end position="231"/>
    </location>
</feature>
<dbReference type="EMBL" id="JACVXA010000072">
    <property type="protein sequence ID" value="MBE3640099.1"/>
    <property type="molecule type" value="Genomic_DNA"/>
</dbReference>
<dbReference type="InterPro" id="IPR001647">
    <property type="entry name" value="HTH_TetR"/>
</dbReference>
<evidence type="ECO:0000256" key="1">
    <source>
        <dbReference type="ARBA" id="ARBA00023125"/>
    </source>
</evidence>
<sequence>MTRASSTRKPTRNQIRKRREIFEAALDTFSEHGLRGATLEQIAAAAGLSKQNVIYYFDGKEAIYRELLESLLDRWLAPLRALSPEGEPVAEILTYMRRKLEMSRDMPRESRLFATEILRGAPLLREELQGGLRALVDEKAAVIAGWAAAGRIAPVDPHHLIFSIWAMSQHYADFDIQVCAVLGAARSPGRFDEAGRFLETALMRMLGHDGPEFGQSAAPVPPPDGNSGPRH</sequence>
<dbReference type="SUPFAM" id="SSF46689">
    <property type="entry name" value="Homeodomain-like"/>
    <property type="match status" value="1"/>
</dbReference>
<reference evidence="5" key="1">
    <citation type="submission" date="2020-09" db="EMBL/GenBank/DDBJ databases">
        <title>A novel bacterium of genus Mangrovicoccus, isolated from South China Sea.</title>
        <authorList>
            <person name="Huang H."/>
            <person name="Mo K."/>
            <person name="Hu Y."/>
        </authorList>
    </citation>
    <scope>NUCLEOTIDE SEQUENCE</scope>
    <source>
        <strain evidence="5">HB182678</strain>
    </source>
</reference>
<dbReference type="GO" id="GO:0003700">
    <property type="term" value="F:DNA-binding transcription factor activity"/>
    <property type="evidence" value="ECO:0007669"/>
    <property type="project" value="TreeGrafter"/>
</dbReference>
<accession>A0A8J6Z083</accession>
<dbReference type="AlphaFoldDB" id="A0A8J6Z083"/>
<dbReference type="InterPro" id="IPR009057">
    <property type="entry name" value="Homeodomain-like_sf"/>
</dbReference>
<dbReference type="InterPro" id="IPR013573">
    <property type="entry name" value="Tscrpt_reg_YcdC_C"/>
</dbReference>
<proteinExistence type="predicted"/>
<comment type="caution">
    <text evidence="5">The sequence shown here is derived from an EMBL/GenBank/DDBJ whole genome shotgun (WGS) entry which is preliminary data.</text>
</comment>
<dbReference type="InterPro" id="IPR036271">
    <property type="entry name" value="Tet_transcr_reg_TetR-rel_C_sf"/>
</dbReference>
<dbReference type="RefSeq" id="WP_193185645.1">
    <property type="nucleotide sequence ID" value="NZ_JACVXA010000072.1"/>
</dbReference>
<evidence type="ECO:0000256" key="3">
    <source>
        <dbReference type="SAM" id="MobiDB-lite"/>
    </source>
</evidence>
<dbReference type="PRINTS" id="PR00455">
    <property type="entry name" value="HTHTETR"/>
</dbReference>
<dbReference type="Pfam" id="PF00440">
    <property type="entry name" value="TetR_N"/>
    <property type="match status" value="1"/>
</dbReference>
<evidence type="ECO:0000313" key="5">
    <source>
        <dbReference type="EMBL" id="MBE3640099.1"/>
    </source>
</evidence>
<dbReference type="GO" id="GO:0000976">
    <property type="term" value="F:transcription cis-regulatory region binding"/>
    <property type="evidence" value="ECO:0007669"/>
    <property type="project" value="TreeGrafter"/>
</dbReference>
<dbReference type="GO" id="GO:0045892">
    <property type="term" value="P:negative regulation of DNA-templated transcription"/>
    <property type="evidence" value="ECO:0007669"/>
    <property type="project" value="InterPro"/>
</dbReference>
<keyword evidence="6" id="KW-1185">Reference proteome</keyword>
<dbReference type="Pfam" id="PF08362">
    <property type="entry name" value="TetR_C_3"/>
    <property type="match status" value="1"/>
</dbReference>
<evidence type="ECO:0000259" key="4">
    <source>
        <dbReference type="PROSITE" id="PS50977"/>
    </source>
</evidence>
<feature type="domain" description="HTH tetR-type" evidence="4">
    <location>
        <begin position="15"/>
        <end position="75"/>
    </location>
</feature>